<name>A0A6P3XEC2_DINQU</name>
<organism evidence="1 2">
    <name type="scientific">Dinoponera quadriceps</name>
    <name type="common">South American ant</name>
    <dbReference type="NCBI Taxonomy" id="609295"/>
    <lineage>
        <taxon>Eukaryota</taxon>
        <taxon>Metazoa</taxon>
        <taxon>Ecdysozoa</taxon>
        <taxon>Arthropoda</taxon>
        <taxon>Hexapoda</taxon>
        <taxon>Insecta</taxon>
        <taxon>Pterygota</taxon>
        <taxon>Neoptera</taxon>
        <taxon>Endopterygota</taxon>
        <taxon>Hymenoptera</taxon>
        <taxon>Apocrita</taxon>
        <taxon>Aculeata</taxon>
        <taxon>Formicoidea</taxon>
        <taxon>Formicidae</taxon>
        <taxon>Ponerinae</taxon>
        <taxon>Ponerini</taxon>
        <taxon>Dinoponera</taxon>
    </lineage>
</organism>
<evidence type="ECO:0000313" key="2">
    <source>
        <dbReference type="RefSeq" id="XP_014476715.1"/>
    </source>
</evidence>
<dbReference type="Proteomes" id="UP000515204">
    <property type="component" value="Unplaced"/>
</dbReference>
<proteinExistence type="predicted"/>
<dbReference type="KEGG" id="dqu:106745537"/>
<dbReference type="GeneID" id="106745537"/>
<accession>A0A6P3XEC2</accession>
<dbReference type="AlphaFoldDB" id="A0A6P3XEC2"/>
<sequence length="131" mass="14881">MKRSKRDAPEVVSSDVRPRHFGGKFSPIISDSPFSVLSFRRVESRETSEGPRGNVEIWSGGVFLAANFEDRFFRGGNFIDRSPAVRRKSIEDKPRSGQPKKFEDKEELLQPVTYLHLLLDLAKSTTLKNLS</sequence>
<evidence type="ECO:0000313" key="1">
    <source>
        <dbReference type="Proteomes" id="UP000515204"/>
    </source>
</evidence>
<reference evidence="2" key="1">
    <citation type="submission" date="2025-08" db="UniProtKB">
        <authorList>
            <consortium name="RefSeq"/>
        </authorList>
    </citation>
    <scope>IDENTIFICATION</scope>
</reference>
<keyword evidence="1" id="KW-1185">Reference proteome</keyword>
<protein>
    <submittedName>
        <fullName evidence="2">Uncharacterized protein LOC106745537</fullName>
    </submittedName>
</protein>
<dbReference type="RefSeq" id="XP_014476715.1">
    <property type="nucleotide sequence ID" value="XM_014621229.1"/>
</dbReference>
<gene>
    <name evidence="2" type="primary">LOC106745537</name>
</gene>